<feature type="domain" description="GAF" evidence="2">
    <location>
        <begin position="150"/>
        <end position="281"/>
    </location>
</feature>
<dbReference type="OrthoDB" id="9151676at2"/>
<sequence>MTVDESAPTPRAAGRTPLPRHGATGLSAPTGDDVRQALRRLPGCDAEAVWDRVCDRARVPRGAYLLELEELDRLAAALLQEPGEVGLAGRALAVRAGTYRALAGRGDSALRRRVDWGREALELLLRSRLQDVERLRAVARLDPFRAEVRDRLDRVCRDTAVQFGQDAGAVTFVLDGAQAVAGSHGVGGWVLESGGLPVEWSFCATTVRTRRPYVVEDATEDVLQRTHPLVVGPEGLRSYAGAPLITAAGHVLGALCVVGGAARAVSAQEVAELQSRAAALAADLERTAPAAAA</sequence>
<dbReference type="PANTHER" id="PTHR43102">
    <property type="entry name" value="SLR1143 PROTEIN"/>
    <property type="match status" value="1"/>
</dbReference>
<dbReference type="AlphaFoldDB" id="A0A3A3Z0B2"/>
<protein>
    <submittedName>
        <fullName evidence="3">GAF domain-containing protein</fullName>
    </submittedName>
</protein>
<evidence type="ECO:0000259" key="2">
    <source>
        <dbReference type="Pfam" id="PF01590"/>
    </source>
</evidence>
<dbReference type="Proteomes" id="UP000265614">
    <property type="component" value="Unassembled WGS sequence"/>
</dbReference>
<dbReference type="Pfam" id="PF01590">
    <property type="entry name" value="GAF"/>
    <property type="match status" value="1"/>
</dbReference>
<dbReference type="SUPFAM" id="SSF55781">
    <property type="entry name" value="GAF domain-like"/>
    <property type="match status" value="1"/>
</dbReference>
<dbReference type="InterPro" id="IPR029016">
    <property type="entry name" value="GAF-like_dom_sf"/>
</dbReference>
<dbReference type="RefSeq" id="WP_119948616.1">
    <property type="nucleotide sequence ID" value="NZ_QZEZ01000001.1"/>
</dbReference>
<evidence type="ECO:0000256" key="1">
    <source>
        <dbReference type="SAM" id="MobiDB-lite"/>
    </source>
</evidence>
<evidence type="ECO:0000313" key="4">
    <source>
        <dbReference type="Proteomes" id="UP000265614"/>
    </source>
</evidence>
<dbReference type="PANTHER" id="PTHR43102:SF2">
    <property type="entry name" value="GAF DOMAIN-CONTAINING PROTEIN"/>
    <property type="match status" value="1"/>
</dbReference>
<dbReference type="EMBL" id="QZEZ01000001">
    <property type="protein sequence ID" value="RJK97690.1"/>
    <property type="molecule type" value="Genomic_DNA"/>
</dbReference>
<proteinExistence type="predicted"/>
<comment type="caution">
    <text evidence="3">The sequence shown here is derived from an EMBL/GenBank/DDBJ whole genome shotgun (WGS) entry which is preliminary data.</text>
</comment>
<feature type="region of interest" description="Disordered" evidence="1">
    <location>
        <begin position="1"/>
        <end position="32"/>
    </location>
</feature>
<name>A0A3A3Z0B2_9ACTN</name>
<reference evidence="3 4" key="1">
    <citation type="submission" date="2018-09" db="EMBL/GenBank/DDBJ databases">
        <title>YIM 75000 draft genome.</title>
        <authorList>
            <person name="Tang S."/>
            <person name="Feng Y."/>
        </authorList>
    </citation>
    <scope>NUCLEOTIDE SEQUENCE [LARGE SCALE GENOMIC DNA]</scope>
    <source>
        <strain evidence="3 4">YIM 75000</strain>
    </source>
</reference>
<dbReference type="InterPro" id="IPR003018">
    <property type="entry name" value="GAF"/>
</dbReference>
<dbReference type="Gene3D" id="3.30.450.40">
    <property type="match status" value="1"/>
</dbReference>
<organism evidence="3 4">
    <name type="scientific">Vallicoccus soli</name>
    <dbReference type="NCBI Taxonomy" id="2339232"/>
    <lineage>
        <taxon>Bacteria</taxon>
        <taxon>Bacillati</taxon>
        <taxon>Actinomycetota</taxon>
        <taxon>Actinomycetes</taxon>
        <taxon>Motilibacterales</taxon>
        <taxon>Vallicoccaceae</taxon>
        <taxon>Vallicoccus</taxon>
    </lineage>
</organism>
<gene>
    <name evidence="3" type="ORF">D5H78_01360</name>
</gene>
<accession>A0A3A3Z0B2</accession>
<evidence type="ECO:0000313" key="3">
    <source>
        <dbReference type="EMBL" id="RJK97690.1"/>
    </source>
</evidence>
<keyword evidence="4" id="KW-1185">Reference proteome</keyword>